<evidence type="ECO:0000313" key="2">
    <source>
        <dbReference type="WBParaSite" id="nRc.2.0.1.t41647-RA"/>
    </source>
</evidence>
<sequence>MELDGLSKSLSIALRLISVPFSLMISKTSAACFSVQIGENSHLALALVKRTNRQLNCMYIKE</sequence>
<proteinExistence type="predicted"/>
<keyword evidence="1" id="KW-1185">Reference proteome</keyword>
<accession>A0A915KU37</accession>
<dbReference type="AlphaFoldDB" id="A0A915KU37"/>
<evidence type="ECO:0000313" key="1">
    <source>
        <dbReference type="Proteomes" id="UP000887565"/>
    </source>
</evidence>
<reference evidence="2" key="1">
    <citation type="submission" date="2022-11" db="UniProtKB">
        <authorList>
            <consortium name="WormBaseParasite"/>
        </authorList>
    </citation>
    <scope>IDENTIFICATION</scope>
</reference>
<dbReference type="Proteomes" id="UP000887565">
    <property type="component" value="Unplaced"/>
</dbReference>
<protein>
    <submittedName>
        <fullName evidence="2">Uncharacterized protein</fullName>
    </submittedName>
</protein>
<organism evidence="1 2">
    <name type="scientific">Romanomermis culicivorax</name>
    <name type="common">Nematode worm</name>
    <dbReference type="NCBI Taxonomy" id="13658"/>
    <lineage>
        <taxon>Eukaryota</taxon>
        <taxon>Metazoa</taxon>
        <taxon>Ecdysozoa</taxon>
        <taxon>Nematoda</taxon>
        <taxon>Enoplea</taxon>
        <taxon>Dorylaimia</taxon>
        <taxon>Mermithida</taxon>
        <taxon>Mermithoidea</taxon>
        <taxon>Mermithidae</taxon>
        <taxon>Romanomermis</taxon>
    </lineage>
</organism>
<name>A0A915KU37_ROMCU</name>
<dbReference type="WBParaSite" id="nRc.2.0.1.t41647-RA">
    <property type="protein sequence ID" value="nRc.2.0.1.t41647-RA"/>
    <property type="gene ID" value="nRc.2.0.1.g41647"/>
</dbReference>